<evidence type="ECO:0000313" key="1">
    <source>
        <dbReference type="EMBL" id="QJH93144.1"/>
    </source>
</evidence>
<proteinExistence type="predicted"/>
<accession>A0A6M3X5S9</accession>
<name>A0A6M3X5S9_9ZZZZ</name>
<organism evidence="1">
    <name type="scientific">viral metagenome</name>
    <dbReference type="NCBI Taxonomy" id="1070528"/>
    <lineage>
        <taxon>unclassified sequences</taxon>
        <taxon>metagenomes</taxon>
        <taxon>organismal metagenomes</taxon>
    </lineage>
</organism>
<gene>
    <name evidence="1" type="ORF">MM171B03076_0003</name>
</gene>
<dbReference type="AlphaFoldDB" id="A0A6M3X5S9"/>
<reference evidence="1" key="1">
    <citation type="submission" date="2020-03" db="EMBL/GenBank/DDBJ databases">
        <title>The deep terrestrial virosphere.</title>
        <authorList>
            <person name="Holmfeldt K."/>
            <person name="Nilsson E."/>
            <person name="Simone D."/>
            <person name="Lopez-Fernandez M."/>
            <person name="Wu X."/>
            <person name="de Brujin I."/>
            <person name="Lundin D."/>
            <person name="Andersson A."/>
            <person name="Bertilsson S."/>
            <person name="Dopson M."/>
        </authorList>
    </citation>
    <scope>NUCLEOTIDE SEQUENCE</scope>
    <source>
        <strain evidence="1">MM171B03076</strain>
    </source>
</reference>
<sequence>MSEKKEKTLHHGKIEFGFMATSDREAQRIVREIKDYVQANCEEVDNISGFRQVKQWREVICPHGWREE</sequence>
<dbReference type="EMBL" id="MT143950">
    <property type="protein sequence ID" value="QJH93144.1"/>
    <property type="molecule type" value="Genomic_DNA"/>
</dbReference>
<protein>
    <submittedName>
        <fullName evidence="1">Uncharacterized protein</fullName>
    </submittedName>
</protein>